<dbReference type="EMBL" id="JABXBU010000011">
    <property type="protein sequence ID" value="KAF8791085.1"/>
    <property type="molecule type" value="Genomic_DNA"/>
</dbReference>
<name>A0A8T0FL31_ARGBR</name>
<accession>A0A8T0FL31</accession>
<comment type="caution">
    <text evidence="1">The sequence shown here is derived from an EMBL/GenBank/DDBJ whole genome shotgun (WGS) entry which is preliminary data.</text>
</comment>
<reference evidence="1" key="1">
    <citation type="journal article" date="2020" name="bioRxiv">
        <title>Chromosome-level reference genome of the European wasp spider Argiope bruennichi: a resource for studies on range expansion and evolutionary adaptation.</title>
        <authorList>
            <person name="Sheffer M.M."/>
            <person name="Hoppe A."/>
            <person name="Krehenwinkel H."/>
            <person name="Uhl G."/>
            <person name="Kuss A.W."/>
            <person name="Jensen L."/>
            <person name="Jensen C."/>
            <person name="Gillespie R.G."/>
            <person name="Hoff K.J."/>
            <person name="Prost S."/>
        </authorList>
    </citation>
    <scope>NUCLEOTIDE SEQUENCE</scope>
</reference>
<reference evidence="1" key="2">
    <citation type="submission" date="2020-06" db="EMBL/GenBank/DDBJ databases">
        <authorList>
            <person name="Sheffer M."/>
        </authorList>
    </citation>
    <scope>NUCLEOTIDE SEQUENCE</scope>
</reference>
<protein>
    <submittedName>
        <fullName evidence="1">Uncharacterized protein</fullName>
    </submittedName>
</protein>
<dbReference type="Proteomes" id="UP000807504">
    <property type="component" value="Unassembled WGS sequence"/>
</dbReference>
<sequence length="122" mass="13980">MKIVSNKTGTSREYTIADINLENYSNDQAKQESVEYITTDINLPSNLDSLECEAANNSDASYKIPESEIVHEKHSCKRPDITEPDIFFPFPIPRSSLHSRNQTTKELLVFYLQVLFIIQIVK</sequence>
<proteinExistence type="predicted"/>
<evidence type="ECO:0000313" key="1">
    <source>
        <dbReference type="EMBL" id="KAF8791085.1"/>
    </source>
</evidence>
<organism evidence="1 2">
    <name type="scientific">Argiope bruennichi</name>
    <name type="common">Wasp spider</name>
    <name type="synonym">Aranea bruennichi</name>
    <dbReference type="NCBI Taxonomy" id="94029"/>
    <lineage>
        <taxon>Eukaryota</taxon>
        <taxon>Metazoa</taxon>
        <taxon>Ecdysozoa</taxon>
        <taxon>Arthropoda</taxon>
        <taxon>Chelicerata</taxon>
        <taxon>Arachnida</taxon>
        <taxon>Araneae</taxon>
        <taxon>Araneomorphae</taxon>
        <taxon>Entelegynae</taxon>
        <taxon>Araneoidea</taxon>
        <taxon>Araneidae</taxon>
        <taxon>Argiope</taxon>
    </lineage>
</organism>
<evidence type="ECO:0000313" key="2">
    <source>
        <dbReference type="Proteomes" id="UP000807504"/>
    </source>
</evidence>
<gene>
    <name evidence="1" type="ORF">HNY73_006013</name>
</gene>
<dbReference type="AlphaFoldDB" id="A0A8T0FL31"/>
<keyword evidence="2" id="KW-1185">Reference proteome</keyword>